<dbReference type="EMBL" id="FQXU01000007">
    <property type="protein sequence ID" value="SHI17017.1"/>
    <property type="molecule type" value="Genomic_DNA"/>
</dbReference>
<dbReference type="InterPro" id="IPR016032">
    <property type="entry name" value="Sig_transdc_resp-reg_C-effctor"/>
</dbReference>
<dbReference type="RefSeq" id="WP_073019657.1">
    <property type="nucleotide sequence ID" value="NZ_FQXU01000007.1"/>
</dbReference>
<accession>A0A1M5YYB1</accession>
<evidence type="ECO:0000256" key="2">
    <source>
        <dbReference type="ARBA" id="ARBA00023125"/>
    </source>
</evidence>
<gene>
    <name evidence="5" type="ORF">SAMN02745941_02338</name>
</gene>
<dbReference type="AlphaFoldDB" id="A0A1M5YYB1"/>
<evidence type="ECO:0000259" key="4">
    <source>
        <dbReference type="PROSITE" id="PS50043"/>
    </source>
</evidence>
<dbReference type="InterPro" id="IPR036388">
    <property type="entry name" value="WH-like_DNA-bd_sf"/>
</dbReference>
<dbReference type="InterPro" id="IPR059106">
    <property type="entry name" value="WHD_MalT"/>
</dbReference>
<keyword evidence="1" id="KW-0805">Transcription regulation</keyword>
<dbReference type="Proteomes" id="UP000184241">
    <property type="component" value="Unassembled WGS sequence"/>
</dbReference>
<sequence>MKDTPLLIYTRLKVPEPRKDYIIREDLFLKLEKIDDYKVVLIKGGAGTGKTTLVSSFIKKKDLNAKWISLDESSNNVFSFWNYMLEALGDVLGRDKDEIKAIYDSNMQKDNLQMFLVAILNLLDINEDIYIVLEDFYYIKEKFLIETINFFIKNLSLNVHLIIITRESPDIYLGSISMEGRLLSIEDNELNLSRTLGISFLKDTLKLDFREDILNYIYELSEGWIGGLQLIASSANIKSEKEIFKLNFKNRVIEEYINKEIYEFFSEEEKEFLLETSILSYFNEDICKRFIPQFNFRGILYSLVNRNTLISCVNEEFEIYRYHNILREYLEEKVDRDKKIKAHIRASSVFKDLGDYSEAINHLLLAGDYEEAMETILEHSRSLNLFSYIERIPKEFIIKNPDFAYQSFFYYYANLEVDKGSELYDLIIRNMNTSPILEAFKFSNMFIEDNFKLNEIEVMPLAEIDKLKLKDSTKAYLLLKEASFLYVQSKYNEALDFLEKIDNYSITKDNFYIQFFSFSVKSQVLEDMGEVNKTFELYEGMKEMILTYKRLPMLTVSFYIGITGMYLKRMELEKAKISLSEAYKYMPNEAVTMNRGYRYNLCEYKFIIGETEEAIKILEELIKLESYKNYVFISPLLKYIYKFENEIIKDFISGYEKQQEERKSLDSKLLYGSILFKKGKKEEALELVNEVLRYSRKRKIKLKMVQGSLLKISIIIEDLEKNREVKNLFIEALHYSYENKILQPYFFEKDIVNRLTTEGRFNIISELTNKEKLHYEEIINIIRTKDDIILSQREIDVLKEIAKGSTNKEIGENLFISISTVKTHIINIYGKLQVSNRVSAVEEGKRLKMI</sequence>
<dbReference type="Gene3D" id="1.25.40.10">
    <property type="entry name" value="Tetratricopeptide repeat domain"/>
    <property type="match status" value="1"/>
</dbReference>
<dbReference type="InterPro" id="IPR027417">
    <property type="entry name" value="P-loop_NTPase"/>
</dbReference>
<dbReference type="InterPro" id="IPR000792">
    <property type="entry name" value="Tscrpt_reg_LuxR_C"/>
</dbReference>
<protein>
    <submittedName>
        <fullName evidence="5">LuxR family transcriptional regulator, maltose regulon positive regulatory protein</fullName>
    </submittedName>
</protein>
<dbReference type="PROSITE" id="PS00622">
    <property type="entry name" value="HTH_LUXR_1"/>
    <property type="match status" value="1"/>
</dbReference>
<dbReference type="SUPFAM" id="SSF46894">
    <property type="entry name" value="C-terminal effector domain of the bipartite response regulators"/>
    <property type="match status" value="1"/>
</dbReference>
<proteinExistence type="predicted"/>
<dbReference type="PRINTS" id="PR00038">
    <property type="entry name" value="HTHLUXR"/>
</dbReference>
<name>A0A1M5YYB1_9CLOT</name>
<dbReference type="SMART" id="SM00421">
    <property type="entry name" value="HTH_LUXR"/>
    <property type="match status" value="1"/>
</dbReference>
<dbReference type="InterPro" id="IPR011990">
    <property type="entry name" value="TPR-like_helical_dom_sf"/>
</dbReference>
<dbReference type="PANTHER" id="PTHR44688:SF16">
    <property type="entry name" value="DNA-BINDING TRANSCRIPTIONAL ACTIVATOR DEVR_DOSR"/>
    <property type="match status" value="1"/>
</dbReference>
<dbReference type="SUPFAM" id="SSF48452">
    <property type="entry name" value="TPR-like"/>
    <property type="match status" value="1"/>
</dbReference>
<keyword evidence="2" id="KW-0238">DNA-binding</keyword>
<dbReference type="GO" id="GO:0006355">
    <property type="term" value="P:regulation of DNA-templated transcription"/>
    <property type="evidence" value="ECO:0007669"/>
    <property type="project" value="InterPro"/>
</dbReference>
<organism evidence="5 6">
    <name type="scientific">Clostridium intestinale DSM 6191</name>
    <dbReference type="NCBI Taxonomy" id="1121320"/>
    <lineage>
        <taxon>Bacteria</taxon>
        <taxon>Bacillati</taxon>
        <taxon>Bacillota</taxon>
        <taxon>Clostridia</taxon>
        <taxon>Eubacteriales</taxon>
        <taxon>Clostridiaceae</taxon>
        <taxon>Clostridium</taxon>
    </lineage>
</organism>
<dbReference type="Gene3D" id="3.40.50.300">
    <property type="entry name" value="P-loop containing nucleotide triphosphate hydrolases"/>
    <property type="match status" value="1"/>
</dbReference>
<dbReference type="PROSITE" id="PS50043">
    <property type="entry name" value="HTH_LUXR_2"/>
    <property type="match status" value="1"/>
</dbReference>
<reference evidence="5 6" key="1">
    <citation type="submission" date="2016-11" db="EMBL/GenBank/DDBJ databases">
        <authorList>
            <person name="Jaros S."/>
            <person name="Januszkiewicz K."/>
            <person name="Wedrychowicz H."/>
        </authorList>
    </citation>
    <scope>NUCLEOTIDE SEQUENCE [LARGE SCALE GENOMIC DNA]</scope>
    <source>
        <strain evidence="5 6">DSM 6191</strain>
    </source>
</reference>
<dbReference type="CDD" id="cd06170">
    <property type="entry name" value="LuxR_C_like"/>
    <property type="match status" value="1"/>
</dbReference>
<dbReference type="SUPFAM" id="SSF52540">
    <property type="entry name" value="P-loop containing nucleoside triphosphate hydrolases"/>
    <property type="match status" value="1"/>
</dbReference>
<feature type="domain" description="HTH luxR-type" evidence="4">
    <location>
        <begin position="783"/>
        <end position="848"/>
    </location>
</feature>
<evidence type="ECO:0000313" key="5">
    <source>
        <dbReference type="EMBL" id="SHI17017.1"/>
    </source>
</evidence>
<dbReference type="GO" id="GO:0003677">
    <property type="term" value="F:DNA binding"/>
    <property type="evidence" value="ECO:0007669"/>
    <property type="project" value="UniProtKB-KW"/>
</dbReference>
<keyword evidence="3" id="KW-0804">Transcription</keyword>
<dbReference type="Gene3D" id="1.10.10.10">
    <property type="entry name" value="Winged helix-like DNA-binding domain superfamily/Winged helix DNA-binding domain"/>
    <property type="match status" value="1"/>
</dbReference>
<dbReference type="Pfam" id="PF00196">
    <property type="entry name" value="GerE"/>
    <property type="match status" value="1"/>
</dbReference>
<evidence type="ECO:0000256" key="3">
    <source>
        <dbReference type="ARBA" id="ARBA00023163"/>
    </source>
</evidence>
<dbReference type="Pfam" id="PF25873">
    <property type="entry name" value="WHD_MalT"/>
    <property type="match status" value="1"/>
</dbReference>
<dbReference type="PANTHER" id="PTHR44688">
    <property type="entry name" value="DNA-BINDING TRANSCRIPTIONAL ACTIVATOR DEVR_DOSR"/>
    <property type="match status" value="1"/>
</dbReference>
<evidence type="ECO:0000256" key="1">
    <source>
        <dbReference type="ARBA" id="ARBA00023015"/>
    </source>
</evidence>
<evidence type="ECO:0000313" key="6">
    <source>
        <dbReference type="Proteomes" id="UP000184241"/>
    </source>
</evidence>